<dbReference type="InterPro" id="IPR002052">
    <property type="entry name" value="DNA_methylase_N6_adenine_CS"/>
</dbReference>
<keyword evidence="2 3" id="KW-0808">Transferase</keyword>
<evidence type="ECO:0000313" key="3">
    <source>
        <dbReference type="EMBL" id="CUQ67638.1"/>
    </source>
</evidence>
<dbReference type="PANTHER" id="PTHR43542:SF1">
    <property type="entry name" value="METHYLTRANSFERASE"/>
    <property type="match status" value="1"/>
</dbReference>
<proteinExistence type="predicted"/>
<dbReference type="NCBIfam" id="TIGR00095">
    <property type="entry name" value="16S rRNA (guanine(966)-N(2))-methyltransferase RsmD"/>
    <property type="match status" value="1"/>
</dbReference>
<keyword evidence="1 3" id="KW-0489">Methyltransferase</keyword>
<dbReference type="EC" id="2.1.1.-" evidence="3"/>
<dbReference type="Gene3D" id="3.40.50.150">
    <property type="entry name" value="Vaccinia Virus protein VP39"/>
    <property type="match status" value="1"/>
</dbReference>
<dbReference type="SUPFAM" id="SSF53335">
    <property type="entry name" value="S-adenosyl-L-methionine-dependent methyltransferases"/>
    <property type="match status" value="1"/>
</dbReference>
<dbReference type="STRING" id="1715989.NITINOP_2666"/>
<dbReference type="InterPro" id="IPR004398">
    <property type="entry name" value="RNA_MeTrfase_RsmD"/>
</dbReference>
<dbReference type="OrthoDB" id="9803017at2"/>
<evidence type="ECO:0000256" key="2">
    <source>
        <dbReference type="ARBA" id="ARBA00022679"/>
    </source>
</evidence>
<protein>
    <submittedName>
        <fullName evidence="3">Putative Ribosomal RNA small subunit methyltransferase D</fullName>
        <ecNumber evidence="3">2.1.1.-</ecNumber>
    </submittedName>
</protein>
<dbReference type="GO" id="GO:0008168">
    <property type="term" value="F:methyltransferase activity"/>
    <property type="evidence" value="ECO:0007669"/>
    <property type="project" value="UniProtKB-KW"/>
</dbReference>
<evidence type="ECO:0000256" key="1">
    <source>
        <dbReference type="ARBA" id="ARBA00022603"/>
    </source>
</evidence>
<reference evidence="4" key="1">
    <citation type="submission" date="2015-09" db="EMBL/GenBank/DDBJ databases">
        <authorList>
            <person name="Daims H."/>
        </authorList>
    </citation>
    <scope>NUCLEOTIDE SEQUENCE [LARGE SCALE GENOMIC DNA]</scope>
</reference>
<dbReference type="PANTHER" id="PTHR43542">
    <property type="entry name" value="METHYLTRANSFERASE"/>
    <property type="match status" value="1"/>
</dbReference>
<dbReference type="PROSITE" id="PS00092">
    <property type="entry name" value="N6_MTASE"/>
    <property type="match status" value="1"/>
</dbReference>
<dbReference type="Proteomes" id="UP000066284">
    <property type="component" value="Chromosome 1"/>
</dbReference>
<accession>A0A0S4KYJ8</accession>
<dbReference type="GO" id="GO:0031167">
    <property type="term" value="P:rRNA methylation"/>
    <property type="evidence" value="ECO:0007669"/>
    <property type="project" value="InterPro"/>
</dbReference>
<dbReference type="AlphaFoldDB" id="A0A0S4KYJ8"/>
<sequence>MRVIAGIHRGRRLRQPQGFGLRPTSERVREALFSILGNRLPGCRFLDLYAGTGAVAIEALSRGASHATCVESDPTALKLLRQNVHDCVVGSSLTVYAQTVERFLSRPDLWGREYDVVFADPPYPMVMELTSIFEHSAIDRLFAPDSWFIIEHAAKTRLPPLFGSCVYLRGYRYGDTALSLYSQTDRAPS</sequence>
<keyword evidence="4" id="KW-1185">Reference proteome</keyword>
<evidence type="ECO:0000313" key="4">
    <source>
        <dbReference type="Proteomes" id="UP000066284"/>
    </source>
</evidence>
<dbReference type="CDD" id="cd02440">
    <property type="entry name" value="AdoMet_MTases"/>
    <property type="match status" value="1"/>
</dbReference>
<dbReference type="KEGG" id="nio:NITINOP_2666"/>
<dbReference type="EMBL" id="LN885086">
    <property type="protein sequence ID" value="CUQ67638.1"/>
    <property type="molecule type" value="Genomic_DNA"/>
</dbReference>
<dbReference type="GO" id="GO:0003676">
    <property type="term" value="F:nucleic acid binding"/>
    <property type="evidence" value="ECO:0007669"/>
    <property type="project" value="InterPro"/>
</dbReference>
<dbReference type="Pfam" id="PF03602">
    <property type="entry name" value="Cons_hypoth95"/>
    <property type="match status" value="1"/>
</dbReference>
<organism evidence="3 4">
    <name type="scientific">Candidatus Nitrospira inopinata</name>
    <dbReference type="NCBI Taxonomy" id="1715989"/>
    <lineage>
        <taxon>Bacteria</taxon>
        <taxon>Pseudomonadati</taxon>
        <taxon>Nitrospirota</taxon>
        <taxon>Nitrospiria</taxon>
        <taxon>Nitrospirales</taxon>
        <taxon>Nitrospiraceae</taxon>
        <taxon>Nitrospira</taxon>
    </lineage>
</organism>
<dbReference type="RefSeq" id="WP_082633803.1">
    <property type="nucleotide sequence ID" value="NZ_LN885086.1"/>
</dbReference>
<gene>
    <name evidence="3" type="ORF">NITINOP_2666</name>
</gene>
<name>A0A0S4KYJ8_9BACT</name>
<dbReference type="PIRSF" id="PIRSF004553">
    <property type="entry name" value="CHP00095"/>
    <property type="match status" value="1"/>
</dbReference>
<dbReference type="InterPro" id="IPR029063">
    <property type="entry name" value="SAM-dependent_MTases_sf"/>
</dbReference>